<sequence length="133" mass="15036">MDMPEVPNLNYVGMLQEKCSRSKISLPNYCDLETEKSNLFKCSCQLGELHTEGVGYSKKAAKQIAAKHMLSKTESTNILILEEKQEVISNSVSKLNEYAVKNKLDSPLFAEKSEEDGLFVFTCETIKSTREYK</sequence>
<proteinExistence type="predicted"/>
<evidence type="ECO:0000259" key="3">
    <source>
        <dbReference type="PROSITE" id="PS50137"/>
    </source>
</evidence>
<evidence type="ECO:0000256" key="2">
    <source>
        <dbReference type="PROSITE-ProRule" id="PRU00266"/>
    </source>
</evidence>
<protein>
    <recommendedName>
        <fullName evidence="3">DRBM domain-containing protein</fullName>
    </recommendedName>
</protein>
<dbReference type="GO" id="GO:0030422">
    <property type="term" value="P:siRNA processing"/>
    <property type="evidence" value="ECO:0007669"/>
    <property type="project" value="TreeGrafter"/>
</dbReference>
<accession>A0A1B6FYB7</accession>
<name>A0A1B6FYB7_9HEMI</name>
<dbReference type="InterPro" id="IPR051247">
    <property type="entry name" value="RLC_Component"/>
</dbReference>
<dbReference type="GO" id="GO:0003725">
    <property type="term" value="F:double-stranded RNA binding"/>
    <property type="evidence" value="ECO:0007669"/>
    <property type="project" value="TreeGrafter"/>
</dbReference>
<dbReference type="GO" id="GO:0070920">
    <property type="term" value="P:regulation of regulatory ncRNA processing"/>
    <property type="evidence" value="ECO:0007669"/>
    <property type="project" value="TreeGrafter"/>
</dbReference>
<dbReference type="Gene3D" id="3.30.160.20">
    <property type="match status" value="1"/>
</dbReference>
<dbReference type="PANTHER" id="PTHR46205">
    <property type="entry name" value="LOQUACIOUS, ISOFORM B"/>
    <property type="match status" value="1"/>
</dbReference>
<dbReference type="InterPro" id="IPR014720">
    <property type="entry name" value="dsRBD_dom"/>
</dbReference>
<evidence type="ECO:0000256" key="1">
    <source>
        <dbReference type="ARBA" id="ARBA00022884"/>
    </source>
</evidence>
<dbReference type="GO" id="GO:0035197">
    <property type="term" value="F:siRNA binding"/>
    <property type="evidence" value="ECO:0007669"/>
    <property type="project" value="TreeGrafter"/>
</dbReference>
<dbReference type="SMART" id="SM00358">
    <property type="entry name" value="DSRM"/>
    <property type="match status" value="1"/>
</dbReference>
<feature type="domain" description="DRBM" evidence="3">
    <location>
        <begin position="10"/>
        <end position="75"/>
    </location>
</feature>
<dbReference type="PROSITE" id="PS50137">
    <property type="entry name" value="DS_RBD"/>
    <property type="match status" value="1"/>
</dbReference>
<evidence type="ECO:0000313" key="4">
    <source>
        <dbReference type="EMBL" id="JAS55166.1"/>
    </source>
</evidence>
<dbReference type="AlphaFoldDB" id="A0A1B6FYB7"/>
<reference evidence="4" key="1">
    <citation type="submission" date="2015-11" db="EMBL/GenBank/DDBJ databases">
        <title>De novo transcriptome assembly of four potential Pierce s Disease insect vectors from Arizona vineyards.</title>
        <authorList>
            <person name="Tassone E.E."/>
        </authorList>
    </citation>
    <scope>NUCLEOTIDE SEQUENCE</scope>
</reference>
<dbReference type="Pfam" id="PF00035">
    <property type="entry name" value="dsrm"/>
    <property type="match status" value="1"/>
</dbReference>
<dbReference type="GO" id="GO:0005737">
    <property type="term" value="C:cytoplasm"/>
    <property type="evidence" value="ECO:0007669"/>
    <property type="project" value="TreeGrafter"/>
</dbReference>
<dbReference type="GO" id="GO:0070578">
    <property type="term" value="C:RISC-loading complex"/>
    <property type="evidence" value="ECO:0007669"/>
    <property type="project" value="TreeGrafter"/>
</dbReference>
<organism evidence="4">
    <name type="scientific">Cuerna arida</name>
    <dbReference type="NCBI Taxonomy" id="1464854"/>
    <lineage>
        <taxon>Eukaryota</taxon>
        <taxon>Metazoa</taxon>
        <taxon>Ecdysozoa</taxon>
        <taxon>Arthropoda</taxon>
        <taxon>Hexapoda</taxon>
        <taxon>Insecta</taxon>
        <taxon>Pterygota</taxon>
        <taxon>Neoptera</taxon>
        <taxon>Paraneoptera</taxon>
        <taxon>Hemiptera</taxon>
        <taxon>Auchenorrhyncha</taxon>
        <taxon>Membracoidea</taxon>
        <taxon>Cicadellidae</taxon>
        <taxon>Cicadellinae</taxon>
        <taxon>Proconiini</taxon>
        <taxon>Cuerna</taxon>
    </lineage>
</organism>
<dbReference type="PANTHER" id="PTHR46205:SF3">
    <property type="entry name" value="LOQUACIOUS, ISOFORM B"/>
    <property type="match status" value="1"/>
</dbReference>
<dbReference type="GO" id="GO:0016442">
    <property type="term" value="C:RISC complex"/>
    <property type="evidence" value="ECO:0007669"/>
    <property type="project" value="TreeGrafter"/>
</dbReference>
<dbReference type="EMBL" id="GECZ01014603">
    <property type="protein sequence ID" value="JAS55166.1"/>
    <property type="molecule type" value="Transcribed_RNA"/>
</dbReference>
<keyword evidence="1 2" id="KW-0694">RNA-binding</keyword>
<dbReference type="GO" id="GO:0005634">
    <property type="term" value="C:nucleus"/>
    <property type="evidence" value="ECO:0007669"/>
    <property type="project" value="TreeGrafter"/>
</dbReference>
<gene>
    <name evidence="4" type="ORF">g.32632</name>
</gene>
<dbReference type="SUPFAM" id="SSF54768">
    <property type="entry name" value="dsRNA-binding domain-like"/>
    <property type="match status" value="1"/>
</dbReference>